<evidence type="ECO:0000256" key="1">
    <source>
        <dbReference type="SAM" id="MobiDB-lite"/>
    </source>
</evidence>
<evidence type="ECO:0000313" key="2">
    <source>
        <dbReference type="EMBL" id="GFQ93672.1"/>
    </source>
</evidence>
<gene>
    <name evidence="2" type="primary">Rel</name>
    <name evidence="2" type="ORF">TNCT_433061</name>
</gene>
<dbReference type="EMBL" id="BMAO01004296">
    <property type="protein sequence ID" value="GFQ93672.1"/>
    <property type="molecule type" value="Genomic_DNA"/>
</dbReference>
<sequence>MYKLLKQTKVDVQAKDFRGYTALNLVCINNGISFEEFPKDIENDTYKIIKFLEENLNSQKIPELKSYESESTDSSDYEDADEHQVRYPERNIGVHLDSRHLSNAVDCASASKDDKSFNGNESFFMRTEKELYKYLDSDDNWKKLAELFGINIEFVELFDKDSSPAKTVINKIKKEYPDVKMEEILKMACLDEGVQILQRTHAF</sequence>
<dbReference type="OrthoDB" id="10409551at2759"/>
<evidence type="ECO:0000313" key="3">
    <source>
        <dbReference type="Proteomes" id="UP000887116"/>
    </source>
</evidence>
<feature type="compositionally biased region" description="Acidic residues" evidence="1">
    <location>
        <begin position="70"/>
        <end position="81"/>
    </location>
</feature>
<reference evidence="2" key="1">
    <citation type="submission" date="2020-07" db="EMBL/GenBank/DDBJ databases">
        <title>Multicomponent nature underlies the extraordinary mechanical properties of spider dragline silk.</title>
        <authorList>
            <person name="Kono N."/>
            <person name="Nakamura H."/>
            <person name="Mori M."/>
            <person name="Yoshida Y."/>
            <person name="Ohtoshi R."/>
            <person name="Malay A.D."/>
            <person name="Moran D.A.P."/>
            <person name="Tomita M."/>
            <person name="Numata K."/>
            <person name="Arakawa K."/>
        </authorList>
    </citation>
    <scope>NUCLEOTIDE SEQUENCE</scope>
</reference>
<feature type="region of interest" description="Disordered" evidence="1">
    <location>
        <begin position="63"/>
        <end position="82"/>
    </location>
</feature>
<protein>
    <submittedName>
        <fullName evidence="2">Nuclear factor NF-kappa-B p110 subunit</fullName>
    </submittedName>
</protein>
<dbReference type="SUPFAM" id="SSF47986">
    <property type="entry name" value="DEATH domain"/>
    <property type="match status" value="1"/>
</dbReference>
<dbReference type="Gene3D" id="1.10.533.10">
    <property type="entry name" value="Death Domain, Fas"/>
    <property type="match status" value="1"/>
</dbReference>
<comment type="caution">
    <text evidence="2">The sequence shown here is derived from an EMBL/GenBank/DDBJ whole genome shotgun (WGS) entry which is preliminary data.</text>
</comment>
<dbReference type="InterPro" id="IPR011029">
    <property type="entry name" value="DEATH-like_dom_sf"/>
</dbReference>
<dbReference type="Proteomes" id="UP000887116">
    <property type="component" value="Unassembled WGS sequence"/>
</dbReference>
<dbReference type="AlphaFoldDB" id="A0A8X6G1Y9"/>
<keyword evidence="3" id="KW-1185">Reference proteome</keyword>
<name>A0A8X6G1Y9_TRICU</name>
<accession>A0A8X6G1Y9</accession>
<proteinExistence type="predicted"/>
<organism evidence="2 3">
    <name type="scientific">Trichonephila clavata</name>
    <name type="common">Joro spider</name>
    <name type="synonym">Nephila clavata</name>
    <dbReference type="NCBI Taxonomy" id="2740835"/>
    <lineage>
        <taxon>Eukaryota</taxon>
        <taxon>Metazoa</taxon>
        <taxon>Ecdysozoa</taxon>
        <taxon>Arthropoda</taxon>
        <taxon>Chelicerata</taxon>
        <taxon>Arachnida</taxon>
        <taxon>Araneae</taxon>
        <taxon>Araneomorphae</taxon>
        <taxon>Entelegynae</taxon>
        <taxon>Araneoidea</taxon>
        <taxon>Nephilidae</taxon>
        <taxon>Trichonephila</taxon>
    </lineage>
</organism>